<keyword evidence="2" id="KW-0732">Signal</keyword>
<feature type="chain" id="PRO_5022795100" evidence="2">
    <location>
        <begin position="23"/>
        <end position="74"/>
    </location>
</feature>
<feature type="region of interest" description="Disordered" evidence="1">
    <location>
        <begin position="50"/>
        <end position="74"/>
    </location>
</feature>
<dbReference type="Proteomes" id="UP000323386">
    <property type="component" value="Unassembled WGS sequence"/>
</dbReference>
<reference evidence="3 4" key="1">
    <citation type="submission" date="2018-03" db="EMBL/GenBank/DDBJ databases">
        <authorList>
            <person name="Guldener U."/>
        </authorList>
    </citation>
    <scope>NUCLEOTIDE SEQUENCE [LARGE SCALE GENOMIC DNA]</scope>
    <source>
        <strain evidence="3 4">DAOM196992</strain>
    </source>
</reference>
<protein>
    <submittedName>
        <fullName evidence="3">Uncharacterized protein</fullName>
    </submittedName>
</protein>
<evidence type="ECO:0000313" key="4">
    <source>
        <dbReference type="Proteomes" id="UP000323386"/>
    </source>
</evidence>
<dbReference type="EMBL" id="OOIP01000001">
    <property type="protein sequence ID" value="SPO35295.1"/>
    <property type="molecule type" value="Genomic_DNA"/>
</dbReference>
<gene>
    <name evidence="3" type="ORF">PSFLO_00766</name>
</gene>
<sequence length="74" mass="7784">MVKILTAAGLVVVALAMSTAAAARVSRRHFEVGDGDDGEHFFQLGQAGQLVPVQPDPPHSDRDLARRGDGEGDC</sequence>
<feature type="signal peptide" evidence="2">
    <location>
        <begin position="1"/>
        <end position="22"/>
    </location>
</feature>
<evidence type="ECO:0000313" key="3">
    <source>
        <dbReference type="EMBL" id="SPO35295.1"/>
    </source>
</evidence>
<proteinExistence type="predicted"/>
<evidence type="ECO:0000256" key="2">
    <source>
        <dbReference type="SAM" id="SignalP"/>
    </source>
</evidence>
<feature type="compositionally biased region" description="Basic and acidic residues" evidence="1">
    <location>
        <begin position="58"/>
        <end position="74"/>
    </location>
</feature>
<name>A0A5C3EUD7_9BASI</name>
<keyword evidence="4" id="KW-1185">Reference proteome</keyword>
<accession>A0A5C3EUD7</accession>
<organism evidence="3 4">
    <name type="scientific">Pseudozyma flocculosa</name>
    <dbReference type="NCBI Taxonomy" id="84751"/>
    <lineage>
        <taxon>Eukaryota</taxon>
        <taxon>Fungi</taxon>
        <taxon>Dikarya</taxon>
        <taxon>Basidiomycota</taxon>
        <taxon>Ustilaginomycotina</taxon>
        <taxon>Ustilaginomycetes</taxon>
        <taxon>Ustilaginales</taxon>
        <taxon>Ustilaginaceae</taxon>
        <taxon>Pseudozyma</taxon>
    </lineage>
</organism>
<dbReference type="AlphaFoldDB" id="A0A5C3EUD7"/>
<evidence type="ECO:0000256" key="1">
    <source>
        <dbReference type="SAM" id="MobiDB-lite"/>
    </source>
</evidence>